<organism evidence="2 3">
    <name type="scientific">Fontibacillus phaseoli</name>
    <dbReference type="NCBI Taxonomy" id="1416533"/>
    <lineage>
        <taxon>Bacteria</taxon>
        <taxon>Bacillati</taxon>
        <taxon>Bacillota</taxon>
        <taxon>Bacilli</taxon>
        <taxon>Bacillales</taxon>
        <taxon>Paenibacillaceae</taxon>
        <taxon>Fontibacillus</taxon>
    </lineage>
</organism>
<evidence type="ECO:0000259" key="1">
    <source>
        <dbReference type="Pfam" id="PF04754"/>
    </source>
</evidence>
<dbReference type="InterPro" id="IPR010106">
    <property type="entry name" value="RpnA"/>
</dbReference>
<reference evidence="2 3" key="1">
    <citation type="submission" date="2018-07" db="EMBL/GenBank/DDBJ databases">
        <title>Genomic Encyclopedia of Type Strains, Phase III (KMG-III): the genomes of soil and plant-associated and newly described type strains.</title>
        <authorList>
            <person name="Whitman W."/>
        </authorList>
    </citation>
    <scope>NUCLEOTIDE SEQUENCE [LARGE SCALE GENOMIC DNA]</scope>
    <source>
        <strain evidence="2 3">CECT 8333</strain>
    </source>
</reference>
<dbReference type="PANTHER" id="PTHR35586">
    <property type="entry name" value="SLL1691 PROTEIN"/>
    <property type="match status" value="1"/>
</dbReference>
<feature type="domain" description="Transposase (putative) YhgA-like" evidence="1">
    <location>
        <begin position="5"/>
        <end position="113"/>
    </location>
</feature>
<dbReference type="AlphaFoldDB" id="A0A369AYQ7"/>
<protein>
    <submittedName>
        <fullName evidence="2">Putative transposase/invertase (TIGR01784 family)</fullName>
    </submittedName>
</protein>
<evidence type="ECO:0000313" key="2">
    <source>
        <dbReference type="EMBL" id="RCX14409.1"/>
    </source>
</evidence>
<proteinExistence type="predicted"/>
<name>A0A369AYQ7_9BACL</name>
<dbReference type="Pfam" id="PF04754">
    <property type="entry name" value="Transposase_31"/>
    <property type="match status" value="1"/>
</dbReference>
<dbReference type="RefSeq" id="WP_114498879.1">
    <property type="nucleotide sequence ID" value="NZ_QPJW01000017.1"/>
</dbReference>
<dbReference type="PANTHER" id="PTHR35586:SF1">
    <property type="entry name" value="SLL1691 PROTEIN"/>
    <property type="match status" value="1"/>
</dbReference>
<dbReference type="OrthoDB" id="419816at2"/>
<accession>A0A369AYQ7</accession>
<dbReference type="Proteomes" id="UP000253090">
    <property type="component" value="Unassembled WGS sequence"/>
</dbReference>
<gene>
    <name evidence="2" type="ORF">DFP94_11717</name>
</gene>
<dbReference type="EMBL" id="QPJW01000017">
    <property type="protein sequence ID" value="RCX14409.1"/>
    <property type="molecule type" value="Genomic_DNA"/>
</dbReference>
<sequence length="300" mass="35616">MERTTPHDEAFKKLLQTFFAEFIALFFPELDKLLDHRHTRFLMQEQLVDIIGEEKRTLDLLLETKYKTLNAYILIHLEPQSYHQKEFHERMFIYFSRLYERHRKEHKLIIPIAIFTEPHLIGETDTLSMSVPGHTILRFQFLKVEIFNNHWRKFIDSDNPVAAALLAKMGYNKGEEREIRFAFLHMMLKLRKKLDDARIALIMSIADLYFVPDQKQDEAILYELTRIYPKEGEAIMELMPAWKRWGYEEGLEKGIEKGIEEGMETARLKVAHKLLVKGFSFEEIGETLDLPAEEVRKMIK</sequence>
<evidence type="ECO:0000313" key="3">
    <source>
        <dbReference type="Proteomes" id="UP000253090"/>
    </source>
</evidence>
<dbReference type="NCBIfam" id="TIGR01784">
    <property type="entry name" value="T_den_put_tspse"/>
    <property type="match status" value="1"/>
</dbReference>
<keyword evidence="3" id="KW-1185">Reference proteome</keyword>
<dbReference type="InterPro" id="IPR006842">
    <property type="entry name" value="Transposase_31"/>
</dbReference>
<comment type="caution">
    <text evidence="2">The sequence shown here is derived from an EMBL/GenBank/DDBJ whole genome shotgun (WGS) entry which is preliminary data.</text>
</comment>